<evidence type="ECO:0000313" key="2">
    <source>
        <dbReference type="Proteomes" id="UP000078368"/>
    </source>
</evidence>
<organism evidence="1 2">
    <name type="scientific">Peptidiphaga gingivicola</name>
    <dbReference type="NCBI Taxonomy" id="2741497"/>
    <lineage>
        <taxon>Bacteria</taxon>
        <taxon>Bacillati</taxon>
        <taxon>Actinomycetota</taxon>
        <taxon>Actinomycetes</taxon>
        <taxon>Actinomycetales</taxon>
        <taxon>Actinomycetaceae</taxon>
        <taxon>Peptidiphaga</taxon>
    </lineage>
</organism>
<protein>
    <submittedName>
        <fullName evidence="1">Enoyl-CoA hydratase</fullName>
    </submittedName>
</protein>
<accession>A0A179B2C7</accession>
<proteinExistence type="predicted"/>
<dbReference type="Pfam" id="PF11452">
    <property type="entry name" value="DUF3000"/>
    <property type="match status" value="1"/>
</dbReference>
<dbReference type="InterPro" id="IPR021555">
    <property type="entry name" value="DUF3000"/>
</dbReference>
<evidence type="ECO:0000313" key="1">
    <source>
        <dbReference type="EMBL" id="OAP85184.1"/>
    </source>
</evidence>
<sequence>MPQIEAPAEFLTALESLKGHAFRSELHVSQIPPPAKIAPWAVALQAEINDSASLDPDSYRGNARFVLLYDPEGQPAWDGTIRIVAYANAPVESDMGGDPLLGEVSWTWLAESLEARGAEYHNLTGTVTRNYNETFTGMHMTDSTIDLEVRASWSPDYADVSAHLDAWADFAASVCGLGPDGVAALPRSSGAL</sequence>
<name>A0A179B2C7_9ACTO</name>
<gene>
    <name evidence="1" type="ORF">A4H34_08715</name>
</gene>
<dbReference type="OrthoDB" id="3210980at2"/>
<dbReference type="EMBL" id="LVZK01000003">
    <property type="protein sequence ID" value="OAP85184.1"/>
    <property type="molecule type" value="Genomic_DNA"/>
</dbReference>
<comment type="caution">
    <text evidence="1">The sequence shown here is derived from an EMBL/GenBank/DDBJ whole genome shotgun (WGS) entry which is preliminary data.</text>
</comment>
<reference evidence="1 2" key="1">
    <citation type="submission" date="2016-04" db="EMBL/GenBank/DDBJ databases">
        <title>Peptidophaga gingivicola gen. nov., sp. nov., isolated from human subgingival plaque.</title>
        <authorList>
            <person name="Beall C.J."/>
            <person name="Mokrzan E.M."/>
            <person name="Griffen A.L."/>
            <person name="Leys E.J."/>
        </authorList>
    </citation>
    <scope>NUCLEOTIDE SEQUENCE [LARGE SCALE GENOMIC DNA]</scope>
    <source>
        <strain evidence="1 2">BA112</strain>
    </source>
</reference>
<dbReference type="STRING" id="1823756.A4H34_08715"/>
<dbReference type="Proteomes" id="UP000078368">
    <property type="component" value="Unassembled WGS sequence"/>
</dbReference>
<keyword evidence="2" id="KW-1185">Reference proteome</keyword>
<dbReference type="AlphaFoldDB" id="A0A179B2C7"/>
<dbReference type="RefSeq" id="WP_009199651.1">
    <property type="nucleotide sequence ID" value="NZ_LVZK01000003.1"/>
</dbReference>